<dbReference type="Gene3D" id="2.40.160.20">
    <property type="match status" value="1"/>
</dbReference>
<accession>A0A4U1BF18</accession>
<dbReference type="AlphaFoldDB" id="A0A4U1BF18"/>
<dbReference type="InterPro" id="IPR027385">
    <property type="entry name" value="Beta-barrel_OMP"/>
</dbReference>
<organism evidence="4 5">
    <name type="scientific">Ferrimonas sediminicola</name>
    <dbReference type="NCBI Taxonomy" id="2569538"/>
    <lineage>
        <taxon>Bacteria</taxon>
        <taxon>Pseudomonadati</taxon>
        <taxon>Pseudomonadota</taxon>
        <taxon>Gammaproteobacteria</taxon>
        <taxon>Alteromonadales</taxon>
        <taxon>Ferrimonadaceae</taxon>
        <taxon>Ferrimonas</taxon>
    </lineage>
</organism>
<dbReference type="EMBL" id="SWCI01000003">
    <property type="protein sequence ID" value="TKB49808.1"/>
    <property type="molecule type" value="Genomic_DNA"/>
</dbReference>
<feature type="domain" description="Outer membrane protein beta-barrel" evidence="3">
    <location>
        <begin position="6"/>
        <end position="179"/>
    </location>
</feature>
<protein>
    <submittedName>
        <fullName evidence="4">Porin family protein</fullName>
    </submittedName>
</protein>
<name>A0A4U1BF18_9GAMM</name>
<dbReference type="SUPFAM" id="SSF56925">
    <property type="entry name" value="OMPA-like"/>
    <property type="match status" value="1"/>
</dbReference>
<keyword evidence="5" id="KW-1185">Reference proteome</keyword>
<dbReference type="InterPro" id="IPR011250">
    <property type="entry name" value="OMP/PagP_B-barrel"/>
</dbReference>
<evidence type="ECO:0000256" key="2">
    <source>
        <dbReference type="SAM" id="SignalP"/>
    </source>
</evidence>
<evidence type="ECO:0000313" key="5">
    <source>
        <dbReference type="Proteomes" id="UP000305674"/>
    </source>
</evidence>
<dbReference type="OrthoDB" id="6266843at2"/>
<keyword evidence="1 2" id="KW-0732">Signal</keyword>
<evidence type="ECO:0000313" key="4">
    <source>
        <dbReference type="EMBL" id="TKB49808.1"/>
    </source>
</evidence>
<feature type="signal peptide" evidence="2">
    <location>
        <begin position="1"/>
        <end position="18"/>
    </location>
</feature>
<evidence type="ECO:0000259" key="3">
    <source>
        <dbReference type="Pfam" id="PF13505"/>
    </source>
</evidence>
<evidence type="ECO:0000256" key="1">
    <source>
        <dbReference type="ARBA" id="ARBA00022729"/>
    </source>
</evidence>
<comment type="caution">
    <text evidence="4">The sequence shown here is derived from an EMBL/GenBank/DDBJ whole genome shotgun (WGS) entry which is preliminary data.</text>
</comment>
<gene>
    <name evidence="4" type="ORF">FCL40_06515</name>
</gene>
<dbReference type="RefSeq" id="WP_136852358.1">
    <property type="nucleotide sequence ID" value="NZ_SWCI01000003.1"/>
</dbReference>
<proteinExistence type="predicted"/>
<dbReference type="Proteomes" id="UP000305674">
    <property type="component" value="Unassembled WGS sequence"/>
</dbReference>
<dbReference type="Pfam" id="PF13505">
    <property type="entry name" value="OMP_b-brl"/>
    <property type="match status" value="1"/>
</dbReference>
<feature type="chain" id="PRO_5020974864" evidence="2">
    <location>
        <begin position="19"/>
        <end position="179"/>
    </location>
</feature>
<reference evidence="4 5" key="1">
    <citation type="submission" date="2019-04" db="EMBL/GenBank/DDBJ databases">
        <authorList>
            <person name="Hwang J.C."/>
        </authorList>
    </citation>
    <scope>NUCLEOTIDE SEQUENCE [LARGE SCALE GENOMIC DNA]</scope>
    <source>
        <strain evidence="4 5">IMCC35001</strain>
    </source>
</reference>
<sequence>MKRTMIALLLVAPLMAQAGEAQHQFEVQGEAGWVQELGGESVNDDLAFQGYLGYEYQLNENYAFGIDYLAGDSFDVGALLALADGSMDYSAWELTARATTWVSQRNSLYATLRVLHYGVDVMDEKGEELFDDSGLGGGISLGWRYQFDMGLGLGVSATYRKLGSDTEVSSFGYNLSYRF</sequence>